<dbReference type="PANTHER" id="PTHR33567:SF3">
    <property type="entry name" value="CHROMATE ION TRANSPORTER (EUROFUNG)"/>
    <property type="match status" value="1"/>
</dbReference>
<evidence type="ECO:0000256" key="7">
    <source>
        <dbReference type="SAM" id="Phobius"/>
    </source>
</evidence>
<evidence type="ECO:0000256" key="4">
    <source>
        <dbReference type="ARBA" id="ARBA00022692"/>
    </source>
</evidence>
<dbReference type="Proteomes" id="UP000242258">
    <property type="component" value="Unassembled WGS sequence"/>
</dbReference>
<keyword evidence="6 7" id="KW-0472">Membrane</keyword>
<dbReference type="AlphaFoldDB" id="A0A1E7Q8H1"/>
<feature type="transmembrane region" description="Helical" evidence="7">
    <location>
        <begin position="338"/>
        <end position="355"/>
    </location>
</feature>
<evidence type="ECO:0000256" key="3">
    <source>
        <dbReference type="ARBA" id="ARBA00022475"/>
    </source>
</evidence>
<dbReference type="OrthoDB" id="8969999at2"/>
<feature type="transmembrane region" description="Helical" evidence="7">
    <location>
        <begin position="362"/>
        <end position="381"/>
    </location>
</feature>
<comment type="similarity">
    <text evidence="2">Belongs to the chromate ion transporter (CHR) (TC 2.A.51) family.</text>
</comment>
<keyword evidence="3" id="KW-1003">Cell membrane</keyword>
<feature type="transmembrane region" description="Helical" evidence="7">
    <location>
        <begin position="274"/>
        <end position="294"/>
    </location>
</feature>
<feature type="transmembrane region" description="Helical" evidence="7">
    <location>
        <begin position="151"/>
        <end position="184"/>
    </location>
</feature>
<feature type="transmembrane region" description="Helical" evidence="7">
    <location>
        <begin position="17"/>
        <end position="39"/>
    </location>
</feature>
<dbReference type="RefSeq" id="WP_070050038.1">
    <property type="nucleotide sequence ID" value="NZ_CBCSDO010000002.1"/>
</dbReference>
<sequence length="405" mass="42376">MIETTKMKSPCGSPAEVFFAFLKLGLTSFGGPIAHLGYFRAEIIERRRWLSDEQFGQLLALCQFLPGPASSQLGFTLGLLRAGWLGALAAFVAFTLPSVLLLVAFAAAMPLLNGAMGDAAVHGLKLVACAVVADAVLGMSKKLCSDALRRTIAVLSAATLLLVSSAFAQLAVVIVAAVIGAYFIREIKAPENDSGFQIFYGPRVGGMLLILFVGLLFGLPLIATGRPDFASVAEAFYRTGALVFGGGHVVLPLLQDSIVSTGWVAPEQFLSGYGASQAIPGPMFAFSAYLGAILSPLENTYLMAATALVFIFLPGFLLVAGVLPFWGAVSRHSTAGRAIAGANAAVVGLLVAALYNPIFTSGITSSADLAIVVVAFGMLVVWRVSPLIAVLWCVIASVSQLWLFP</sequence>
<name>A0A1E7Q8H1_9GAMM</name>
<comment type="subcellular location">
    <subcellularLocation>
        <location evidence="1">Cell membrane</location>
        <topology evidence="1">Multi-pass membrane protein</topology>
    </subcellularLocation>
</comment>
<dbReference type="PANTHER" id="PTHR33567">
    <property type="entry name" value="CHROMATE ION TRANSPORTER (EUROFUNG)"/>
    <property type="match status" value="1"/>
</dbReference>
<dbReference type="PIRSF" id="PIRSF004810">
    <property type="entry name" value="ChrA"/>
    <property type="match status" value="1"/>
</dbReference>
<keyword evidence="5 7" id="KW-1133">Transmembrane helix</keyword>
<evidence type="ECO:0000256" key="1">
    <source>
        <dbReference type="ARBA" id="ARBA00004651"/>
    </source>
</evidence>
<feature type="transmembrane region" description="Helical" evidence="7">
    <location>
        <begin position="204"/>
        <end position="223"/>
    </location>
</feature>
<comment type="caution">
    <text evidence="8">The sequence shown here is derived from an EMBL/GenBank/DDBJ whole genome shotgun (WGS) entry which is preliminary data.</text>
</comment>
<dbReference type="EMBL" id="MKEK01000001">
    <property type="protein sequence ID" value="OEY70484.1"/>
    <property type="molecule type" value="Genomic_DNA"/>
</dbReference>
<feature type="transmembrane region" description="Helical" evidence="7">
    <location>
        <begin position="235"/>
        <end position="254"/>
    </location>
</feature>
<evidence type="ECO:0000256" key="2">
    <source>
        <dbReference type="ARBA" id="ARBA00005262"/>
    </source>
</evidence>
<evidence type="ECO:0000256" key="5">
    <source>
        <dbReference type="ARBA" id="ARBA00022989"/>
    </source>
</evidence>
<feature type="transmembrane region" description="Helical" evidence="7">
    <location>
        <begin position="301"/>
        <end position="326"/>
    </location>
</feature>
<dbReference type="Pfam" id="PF02417">
    <property type="entry name" value="Chromate_transp"/>
    <property type="match status" value="2"/>
</dbReference>
<feature type="transmembrane region" description="Helical" evidence="7">
    <location>
        <begin position="82"/>
        <end position="107"/>
    </location>
</feature>
<dbReference type="GO" id="GO:0005886">
    <property type="term" value="C:plasma membrane"/>
    <property type="evidence" value="ECO:0007669"/>
    <property type="project" value="UniProtKB-SubCell"/>
</dbReference>
<dbReference type="InterPro" id="IPR003370">
    <property type="entry name" value="Chromate_transpt"/>
</dbReference>
<gene>
    <name evidence="8" type="ORF">BI198_13590</name>
</gene>
<dbReference type="GO" id="GO:0015109">
    <property type="term" value="F:chromate transmembrane transporter activity"/>
    <property type="evidence" value="ECO:0007669"/>
    <property type="project" value="InterPro"/>
</dbReference>
<evidence type="ECO:0000313" key="8">
    <source>
        <dbReference type="EMBL" id="OEY70484.1"/>
    </source>
</evidence>
<evidence type="ECO:0000256" key="6">
    <source>
        <dbReference type="ARBA" id="ARBA00023136"/>
    </source>
</evidence>
<keyword evidence="9" id="KW-1185">Reference proteome</keyword>
<dbReference type="NCBIfam" id="TIGR00937">
    <property type="entry name" value="2A51"/>
    <property type="match status" value="1"/>
</dbReference>
<reference evidence="9" key="1">
    <citation type="submission" date="2016-09" db="EMBL/GenBank/DDBJ databases">
        <authorList>
            <person name="Wan X."/>
            <person name="Hou S."/>
        </authorList>
    </citation>
    <scope>NUCLEOTIDE SEQUENCE [LARGE SCALE GENOMIC DNA]</scope>
    <source>
        <strain evidence="9">KH87</strain>
    </source>
</reference>
<accession>A0A1E7Q8H1</accession>
<protein>
    <submittedName>
        <fullName evidence="8">Chromate ion family chromate transporter</fullName>
    </submittedName>
</protein>
<keyword evidence="4 7" id="KW-0812">Transmembrane</keyword>
<dbReference type="InterPro" id="IPR014047">
    <property type="entry name" value="Chr_Tranpt_l_chain"/>
</dbReference>
<dbReference type="STRING" id="1628148.BI198_13590"/>
<evidence type="ECO:0000313" key="9">
    <source>
        <dbReference type="Proteomes" id="UP000242258"/>
    </source>
</evidence>
<organism evidence="8 9">
    <name type="scientific">Rheinheimera salexigens</name>
    <dbReference type="NCBI Taxonomy" id="1628148"/>
    <lineage>
        <taxon>Bacteria</taxon>
        <taxon>Pseudomonadati</taxon>
        <taxon>Pseudomonadota</taxon>
        <taxon>Gammaproteobacteria</taxon>
        <taxon>Chromatiales</taxon>
        <taxon>Chromatiaceae</taxon>
        <taxon>Rheinheimera</taxon>
    </lineage>
</organism>
<proteinExistence type="inferred from homology"/>
<feature type="transmembrane region" description="Helical" evidence="7">
    <location>
        <begin position="119"/>
        <end position="139"/>
    </location>
</feature>